<keyword evidence="9" id="KW-0119">Carbohydrate metabolism</keyword>
<evidence type="ECO:0000313" key="17">
    <source>
        <dbReference type="Proteomes" id="UP000736335"/>
    </source>
</evidence>
<dbReference type="InterPro" id="IPR017853">
    <property type="entry name" value="GH"/>
</dbReference>
<dbReference type="GO" id="GO:0005886">
    <property type="term" value="C:plasma membrane"/>
    <property type="evidence" value="ECO:0007669"/>
    <property type="project" value="UniProtKB-SubCell"/>
</dbReference>
<keyword evidence="10" id="KW-0961">Cell wall biogenesis/degradation</keyword>
<keyword evidence="17" id="KW-1185">Reference proteome</keyword>
<keyword evidence="6 16" id="KW-0378">Hydrolase</keyword>
<evidence type="ECO:0000256" key="10">
    <source>
        <dbReference type="ARBA" id="ARBA00023316"/>
    </source>
</evidence>
<evidence type="ECO:0000256" key="11">
    <source>
        <dbReference type="ARBA" id="ARBA00023326"/>
    </source>
</evidence>
<dbReference type="PANTHER" id="PTHR16631">
    <property type="entry name" value="GLUCAN 1,3-BETA-GLUCOSIDASE"/>
    <property type="match status" value="1"/>
</dbReference>
<evidence type="ECO:0000256" key="14">
    <source>
        <dbReference type="ARBA" id="ARBA00043078"/>
    </source>
</evidence>
<evidence type="ECO:0000256" key="12">
    <source>
        <dbReference type="ARBA" id="ARBA00037649"/>
    </source>
</evidence>
<dbReference type="AlphaFoldDB" id="A0A9P6HFC5"/>
<evidence type="ECO:0000256" key="7">
    <source>
        <dbReference type="ARBA" id="ARBA00023136"/>
    </source>
</evidence>
<dbReference type="GO" id="GO:0071555">
    <property type="term" value="P:cell wall organization"/>
    <property type="evidence" value="ECO:0007669"/>
    <property type="project" value="UniProtKB-KW"/>
</dbReference>
<feature type="chain" id="PRO_5040513095" description="glucan endo-1,3-beta-D-glucosidase" evidence="15">
    <location>
        <begin position="24"/>
        <end position="360"/>
    </location>
</feature>
<gene>
    <name evidence="16" type="ORF">BJ322DRAFT_1057713</name>
</gene>
<reference evidence="16" key="1">
    <citation type="journal article" date="2020" name="Nat. Commun.">
        <title>Large-scale genome sequencing of mycorrhizal fungi provides insights into the early evolution of symbiotic traits.</title>
        <authorList>
            <person name="Miyauchi S."/>
            <person name="Kiss E."/>
            <person name="Kuo A."/>
            <person name="Drula E."/>
            <person name="Kohler A."/>
            <person name="Sanchez-Garcia M."/>
            <person name="Morin E."/>
            <person name="Andreopoulos B."/>
            <person name="Barry K.W."/>
            <person name="Bonito G."/>
            <person name="Buee M."/>
            <person name="Carver A."/>
            <person name="Chen C."/>
            <person name="Cichocki N."/>
            <person name="Clum A."/>
            <person name="Culley D."/>
            <person name="Crous P.W."/>
            <person name="Fauchery L."/>
            <person name="Girlanda M."/>
            <person name="Hayes R.D."/>
            <person name="Keri Z."/>
            <person name="LaButti K."/>
            <person name="Lipzen A."/>
            <person name="Lombard V."/>
            <person name="Magnuson J."/>
            <person name="Maillard F."/>
            <person name="Murat C."/>
            <person name="Nolan M."/>
            <person name="Ohm R.A."/>
            <person name="Pangilinan J."/>
            <person name="Pereira M.F."/>
            <person name="Perotto S."/>
            <person name="Peter M."/>
            <person name="Pfister S."/>
            <person name="Riley R."/>
            <person name="Sitrit Y."/>
            <person name="Stielow J.B."/>
            <person name="Szollosi G."/>
            <person name="Zifcakova L."/>
            <person name="Stursova M."/>
            <person name="Spatafora J.W."/>
            <person name="Tedersoo L."/>
            <person name="Vaario L.M."/>
            <person name="Yamada A."/>
            <person name="Yan M."/>
            <person name="Wang P."/>
            <person name="Xu J."/>
            <person name="Bruns T."/>
            <person name="Baldrian P."/>
            <person name="Vilgalys R."/>
            <person name="Dunand C."/>
            <person name="Henrissat B."/>
            <person name="Grigoriev I.V."/>
            <person name="Hibbett D."/>
            <person name="Nagy L.G."/>
            <person name="Martin F.M."/>
        </authorList>
    </citation>
    <scope>NUCLEOTIDE SEQUENCE</scope>
    <source>
        <strain evidence="16">UH-Tt-Lm1</strain>
    </source>
</reference>
<dbReference type="GO" id="GO:0009986">
    <property type="term" value="C:cell surface"/>
    <property type="evidence" value="ECO:0007669"/>
    <property type="project" value="TreeGrafter"/>
</dbReference>
<dbReference type="GO" id="GO:0042973">
    <property type="term" value="F:glucan endo-1,3-beta-D-glucosidase activity"/>
    <property type="evidence" value="ECO:0007669"/>
    <property type="project" value="UniProtKB-EC"/>
</dbReference>
<accession>A0A9P6HFC5</accession>
<evidence type="ECO:0000256" key="3">
    <source>
        <dbReference type="ARBA" id="ARBA00008773"/>
    </source>
</evidence>
<name>A0A9P6HFC5_9AGAM</name>
<dbReference type="Proteomes" id="UP000736335">
    <property type="component" value="Unassembled WGS sequence"/>
</dbReference>
<protein>
    <recommendedName>
        <fullName evidence="4">glucan endo-1,3-beta-D-glucosidase</fullName>
        <ecNumber evidence="4">3.2.1.39</ecNumber>
    </recommendedName>
    <alternativeName>
        <fullName evidence="14">Endo-1,3-beta-glucanase btgC</fullName>
    </alternativeName>
    <alternativeName>
        <fullName evidence="13">Laminarinase btgC</fullName>
    </alternativeName>
</protein>
<dbReference type="EMBL" id="WIUZ02000006">
    <property type="protein sequence ID" value="KAF9786061.1"/>
    <property type="molecule type" value="Genomic_DNA"/>
</dbReference>
<comment type="subcellular location">
    <subcellularLocation>
        <location evidence="2">Cell membrane</location>
        <topology evidence="2">Single-pass type II membrane protein</topology>
    </subcellularLocation>
</comment>
<comment type="function">
    <text evidence="12">Glucanases play a role in cell expansion during growth, in cell-cell fusion during mating, and in spore release during sporulation. This enzyme may be involved in beta-glucan degradation. Active on laminarin and lichenan.</text>
</comment>
<proteinExistence type="inferred from homology"/>
<comment type="catalytic activity">
    <reaction evidence="1">
        <text>Hydrolysis of (1-&gt;3)-beta-D-glucosidic linkages in (1-&gt;3)-beta-D-glucans.</text>
        <dbReference type="EC" id="3.2.1.39"/>
    </reaction>
</comment>
<dbReference type="EC" id="3.2.1.39" evidence="4"/>
<evidence type="ECO:0000256" key="9">
    <source>
        <dbReference type="ARBA" id="ARBA00023277"/>
    </source>
</evidence>
<comment type="caution">
    <text evidence="16">The sequence shown here is derived from an EMBL/GenBank/DDBJ whole genome shotgun (WGS) entry which is preliminary data.</text>
</comment>
<evidence type="ECO:0000256" key="8">
    <source>
        <dbReference type="ARBA" id="ARBA00023180"/>
    </source>
</evidence>
<dbReference type="InterPro" id="IPR050732">
    <property type="entry name" value="Beta-glucan_modifiers"/>
</dbReference>
<dbReference type="GO" id="GO:0000272">
    <property type="term" value="P:polysaccharide catabolic process"/>
    <property type="evidence" value="ECO:0007669"/>
    <property type="project" value="UniProtKB-KW"/>
</dbReference>
<dbReference type="SUPFAM" id="SSF51445">
    <property type="entry name" value="(Trans)glycosidases"/>
    <property type="match status" value="1"/>
</dbReference>
<evidence type="ECO:0000313" key="16">
    <source>
        <dbReference type="EMBL" id="KAF9786061.1"/>
    </source>
</evidence>
<organism evidence="16 17">
    <name type="scientific">Thelephora terrestris</name>
    <dbReference type="NCBI Taxonomy" id="56493"/>
    <lineage>
        <taxon>Eukaryota</taxon>
        <taxon>Fungi</taxon>
        <taxon>Dikarya</taxon>
        <taxon>Basidiomycota</taxon>
        <taxon>Agaricomycotina</taxon>
        <taxon>Agaricomycetes</taxon>
        <taxon>Thelephorales</taxon>
        <taxon>Thelephoraceae</taxon>
        <taxon>Thelephora</taxon>
    </lineage>
</organism>
<comment type="similarity">
    <text evidence="3">Belongs to the glycosyl hydrolase 17 family.</text>
</comment>
<feature type="signal peptide" evidence="15">
    <location>
        <begin position="1"/>
        <end position="23"/>
    </location>
</feature>
<keyword evidence="15" id="KW-0732">Signal</keyword>
<keyword evidence="11" id="KW-0624">Polysaccharide degradation</keyword>
<dbReference type="GO" id="GO:0009277">
    <property type="term" value="C:fungal-type cell wall"/>
    <property type="evidence" value="ECO:0007669"/>
    <property type="project" value="TreeGrafter"/>
</dbReference>
<evidence type="ECO:0000256" key="13">
    <source>
        <dbReference type="ARBA" id="ARBA00042373"/>
    </source>
</evidence>
<dbReference type="PANTHER" id="PTHR16631:SF17">
    <property type="entry name" value="GLUCAN ENDO-1,3-BETA-GLUCOSIDASE BTGC"/>
    <property type="match status" value="1"/>
</dbReference>
<reference evidence="16" key="2">
    <citation type="submission" date="2020-11" db="EMBL/GenBank/DDBJ databases">
        <authorList>
            <consortium name="DOE Joint Genome Institute"/>
            <person name="Kuo A."/>
            <person name="Miyauchi S."/>
            <person name="Kiss E."/>
            <person name="Drula E."/>
            <person name="Kohler A."/>
            <person name="Sanchez-Garcia M."/>
            <person name="Andreopoulos B."/>
            <person name="Barry K.W."/>
            <person name="Bonito G."/>
            <person name="Buee M."/>
            <person name="Carver A."/>
            <person name="Chen C."/>
            <person name="Cichocki N."/>
            <person name="Clum A."/>
            <person name="Culley D."/>
            <person name="Crous P.W."/>
            <person name="Fauchery L."/>
            <person name="Girlanda M."/>
            <person name="Hayes R."/>
            <person name="Keri Z."/>
            <person name="Labutti K."/>
            <person name="Lipzen A."/>
            <person name="Lombard V."/>
            <person name="Magnuson J."/>
            <person name="Maillard F."/>
            <person name="Morin E."/>
            <person name="Murat C."/>
            <person name="Nolan M."/>
            <person name="Ohm R."/>
            <person name="Pangilinan J."/>
            <person name="Pereira M."/>
            <person name="Perotto S."/>
            <person name="Peter M."/>
            <person name="Riley R."/>
            <person name="Sitrit Y."/>
            <person name="Stielow B."/>
            <person name="Szollosi G."/>
            <person name="Zifcakova L."/>
            <person name="Stursova M."/>
            <person name="Spatafora J.W."/>
            <person name="Tedersoo L."/>
            <person name="Vaario L.-M."/>
            <person name="Yamada A."/>
            <person name="Yan M."/>
            <person name="Wang P."/>
            <person name="Xu J."/>
            <person name="Bruns T."/>
            <person name="Baldrian P."/>
            <person name="Vilgalys R."/>
            <person name="Henrissat B."/>
            <person name="Grigoriev I.V."/>
            <person name="Hibbett D."/>
            <person name="Nagy L.G."/>
            <person name="Martin F.M."/>
        </authorList>
    </citation>
    <scope>NUCLEOTIDE SEQUENCE</scope>
    <source>
        <strain evidence="16">UH-Tt-Lm1</strain>
    </source>
</reference>
<keyword evidence="8" id="KW-0325">Glycoprotein</keyword>
<evidence type="ECO:0000256" key="1">
    <source>
        <dbReference type="ARBA" id="ARBA00000382"/>
    </source>
</evidence>
<keyword evidence="5" id="KW-1003">Cell membrane</keyword>
<evidence type="ECO:0000256" key="6">
    <source>
        <dbReference type="ARBA" id="ARBA00022801"/>
    </source>
</evidence>
<keyword evidence="7" id="KW-0472">Membrane</keyword>
<sequence>MMLQKVLCSTLAWFVLSQSRVVAQEYSWLLFNNTLLMPASGPKLTASADVPCFPALGFKMPANVPSSLDGWWCDSSTEYAFVGFSYEITQCQSRSQLNSEFADIRQRFRGRYIRLYGACDKANYYNDIIEAAWENGLGVHALIWFGWTDPNIWKIRRDSIFRSLLSNPKAKFITRVLQFGSEPLYDWALDPAQLAEQIKAAKVTLAGLNIPVTISEMAYGFQKHNGAADILAVIDVIDAHILPFFASDASTGDQAWKNVQNDLDWFVRRVGGRKIWFSQNGWPSVTYPGVEPNSPKAVASIAEESKYYALLDSKCSYLKTVPGGGVGWFAHLYSDYQEPGYGILDVNMEPKFDFAPRTSC</sequence>
<evidence type="ECO:0000256" key="5">
    <source>
        <dbReference type="ARBA" id="ARBA00022475"/>
    </source>
</evidence>
<evidence type="ECO:0000256" key="4">
    <source>
        <dbReference type="ARBA" id="ARBA00012780"/>
    </source>
</evidence>
<evidence type="ECO:0000256" key="2">
    <source>
        <dbReference type="ARBA" id="ARBA00004401"/>
    </source>
</evidence>
<dbReference type="GO" id="GO:0005576">
    <property type="term" value="C:extracellular region"/>
    <property type="evidence" value="ECO:0007669"/>
    <property type="project" value="TreeGrafter"/>
</dbReference>
<dbReference type="OrthoDB" id="77201at2759"/>
<evidence type="ECO:0000256" key="15">
    <source>
        <dbReference type="SAM" id="SignalP"/>
    </source>
</evidence>